<dbReference type="GO" id="GO:0005886">
    <property type="term" value="C:plasma membrane"/>
    <property type="evidence" value="ECO:0007669"/>
    <property type="project" value="UniProtKB-SubCell"/>
</dbReference>
<keyword evidence="11 16" id="KW-0915">Sodium</keyword>
<evidence type="ECO:0000256" key="11">
    <source>
        <dbReference type="ARBA" id="ARBA00023053"/>
    </source>
</evidence>
<keyword evidence="5 16" id="KW-0285">Flavoprotein</keyword>
<evidence type="ECO:0000259" key="18">
    <source>
        <dbReference type="SMART" id="SM00900"/>
    </source>
</evidence>
<comment type="subcellular location">
    <subcellularLocation>
        <location evidence="16">Cell membrane</location>
        <topology evidence="16">Single-pass membrane protein</topology>
    </subcellularLocation>
</comment>
<keyword evidence="8 16" id="KW-1278">Translocase</keyword>
<dbReference type="InterPro" id="IPR007329">
    <property type="entry name" value="FMN-bd"/>
</dbReference>
<evidence type="ECO:0000256" key="2">
    <source>
        <dbReference type="ARBA" id="ARBA00022475"/>
    </source>
</evidence>
<comment type="similarity">
    <text evidence="16 17">Belongs to the NqrC family.</text>
</comment>
<evidence type="ECO:0000256" key="5">
    <source>
        <dbReference type="ARBA" id="ARBA00022630"/>
    </source>
</evidence>
<protein>
    <recommendedName>
        <fullName evidence="16 17">Na(+)-translocating NADH-quinone reductase subunit C</fullName>
        <shortName evidence="16 17">Na(+)-NQR subunit C</shortName>
        <shortName evidence="16 17">Na(+)-translocating NQR subunit C</shortName>
        <ecNumber evidence="16 17">7.2.1.1</ecNumber>
    </recommendedName>
    <alternativeName>
        <fullName evidence="16 17">NQR complex subunit C</fullName>
    </alternativeName>
    <alternativeName>
        <fullName evidence="16 17">NQR-1 subunit C</fullName>
    </alternativeName>
</protein>
<dbReference type="SMART" id="SM00900">
    <property type="entry name" value="FMN_bind"/>
    <property type="match status" value="1"/>
</dbReference>
<evidence type="ECO:0000256" key="1">
    <source>
        <dbReference type="ARBA" id="ARBA00022448"/>
    </source>
</evidence>
<comment type="catalytic activity">
    <reaction evidence="16 17">
        <text>a ubiquinone + n Na(+)(in) + NADH + H(+) = a ubiquinol + n Na(+)(out) + NAD(+)</text>
        <dbReference type="Rhea" id="RHEA:47748"/>
        <dbReference type="Rhea" id="RHEA-COMP:9565"/>
        <dbReference type="Rhea" id="RHEA-COMP:9566"/>
        <dbReference type="ChEBI" id="CHEBI:15378"/>
        <dbReference type="ChEBI" id="CHEBI:16389"/>
        <dbReference type="ChEBI" id="CHEBI:17976"/>
        <dbReference type="ChEBI" id="CHEBI:29101"/>
        <dbReference type="ChEBI" id="CHEBI:57540"/>
        <dbReference type="ChEBI" id="CHEBI:57945"/>
        <dbReference type="EC" id="7.2.1.1"/>
    </reaction>
</comment>
<evidence type="ECO:0000256" key="9">
    <source>
        <dbReference type="ARBA" id="ARBA00022989"/>
    </source>
</evidence>
<keyword evidence="14 16" id="KW-0472">Membrane</keyword>
<evidence type="ECO:0000256" key="14">
    <source>
        <dbReference type="ARBA" id="ARBA00023136"/>
    </source>
</evidence>
<keyword evidence="20" id="KW-1185">Reference proteome</keyword>
<dbReference type="GO" id="GO:0010181">
    <property type="term" value="F:FMN binding"/>
    <property type="evidence" value="ECO:0007669"/>
    <property type="project" value="UniProtKB-UniRule"/>
</dbReference>
<keyword evidence="7 16" id="KW-0812">Transmembrane</keyword>
<dbReference type="PANTHER" id="PTHR37838:SF1">
    <property type="entry name" value="NA(+)-TRANSLOCATING NADH-QUINONE REDUCTASE SUBUNIT C"/>
    <property type="match status" value="1"/>
</dbReference>
<reference evidence="19 20" key="1">
    <citation type="submission" date="2019-04" db="EMBL/GenBank/DDBJ databases">
        <title>Salinimonas iocasae sp. nov., a halophilic bacterium isolated from the outer tube casing of tubeworms in Okinawa Trough.</title>
        <authorList>
            <person name="Zhang H."/>
            <person name="Wang H."/>
            <person name="Li C."/>
        </authorList>
    </citation>
    <scope>NUCLEOTIDE SEQUENCE [LARGE SCALE GENOMIC DNA]</scope>
    <source>
        <strain evidence="19 20">KX18D6</strain>
    </source>
</reference>
<keyword evidence="4 16" id="KW-0597">Phosphoprotein</keyword>
<dbReference type="GO" id="GO:0016655">
    <property type="term" value="F:oxidoreductase activity, acting on NAD(P)H, quinone or similar compound as acceptor"/>
    <property type="evidence" value="ECO:0007669"/>
    <property type="project" value="UniProtKB-UniRule"/>
</dbReference>
<dbReference type="RefSeq" id="WP_139755214.1">
    <property type="nucleotide sequence ID" value="NZ_CP039852.1"/>
</dbReference>
<comment type="caution">
    <text evidence="16">Lacks conserved residue(s) required for the propagation of feature annotation.</text>
</comment>
<keyword evidence="13 16" id="KW-0830">Ubiquinone</keyword>
<keyword evidence="2 16" id="KW-1003">Cell membrane</keyword>
<keyword evidence="10 16" id="KW-0520">NAD</keyword>
<evidence type="ECO:0000313" key="20">
    <source>
        <dbReference type="Proteomes" id="UP000304912"/>
    </source>
</evidence>
<keyword evidence="1 16" id="KW-0813">Transport</keyword>
<evidence type="ECO:0000256" key="3">
    <source>
        <dbReference type="ARBA" id="ARBA00022519"/>
    </source>
</evidence>
<dbReference type="KEGG" id="salk:FBQ74_02770"/>
<keyword evidence="9 16" id="KW-1133">Transmembrane helix</keyword>
<gene>
    <name evidence="16" type="primary">nqrC</name>
    <name evidence="19" type="ORF">FBQ74_02770</name>
</gene>
<evidence type="ECO:0000256" key="7">
    <source>
        <dbReference type="ARBA" id="ARBA00022692"/>
    </source>
</evidence>
<dbReference type="Pfam" id="PF04205">
    <property type="entry name" value="FMN_bind"/>
    <property type="match status" value="1"/>
</dbReference>
<evidence type="ECO:0000256" key="10">
    <source>
        <dbReference type="ARBA" id="ARBA00023027"/>
    </source>
</evidence>
<name>A0A5B7YAI3_9ALTE</name>
<keyword evidence="3" id="KW-0997">Cell inner membrane</keyword>
<feature type="modified residue" description="FMN phosphoryl threonine" evidence="16">
    <location>
        <position position="227"/>
    </location>
</feature>
<feature type="transmembrane region" description="Helical" evidence="16">
    <location>
        <begin position="12"/>
        <end position="33"/>
    </location>
</feature>
<keyword evidence="12 16" id="KW-0406">Ion transport</keyword>
<comment type="subunit">
    <text evidence="16 17">Composed of six subunits; NqrA, NqrB, NqrC, NqrD, NqrE and NqrF.</text>
</comment>
<dbReference type="NCBIfam" id="NF003749">
    <property type="entry name" value="PRK05346.1-5"/>
    <property type="match status" value="1"/>
</dbReference>
<accession>A0A5B7YAI3</accession>
<evidence type="ECO:0000256" key="15">
    <source>
        <dbReference type="ARBA" id="ARBA00023201"/>
    </source>
</evidence>
<dbReference type="NCBIfam" id="TIGR01938">
    <property type="entry name" value="nqrC"/>
    <property type="match status" value="1"/>
</dbReference>
<evidence type="ECO:0000256" key="13">
    <source>
        <dbReference type="ARBA" id="ARBA00023075"/>
    </source>
</evidence>
<evidence type="ECO:0000256" key="17">
    <source>
        <dbReference type="PIRNR" id="PIRNR009437"/>
    </source>
</evidence>
<dbReference type="PANTHER" id="PTHR37838">
    <property type="entry name" value="NA(+)-TRANSLOCATING NADH-QUINONE REDUCTASE SUBUNIT C"/>
    <property type="match status" value="1"/>
</dbReference>
<dbReference type="EC" id="7.2.1.1" evidence="16 17"/>
<evidence type="ECO:0000256" key="6">
    <source>
        <dbReference type="ARBA" id="ARBA00022643"/>
    </source>
</evidence>
<dbReference type="HAMAP" id="MF_00427">
    <property type="entry name" value="NqrC"/>
    <property type="match status" value="1"/>
</dbReference>
<dbReference type="AlphaFoldDB" id="A0A5B7YAI3"/>
<evidence type="ECO:0000256" key="12">
    <source>
        <dbReference type="ARBA" id="ARBA00023065"/>
    </source>
</evidence>
<dbReference type="EMBL" id="CP039852">
    <property type="protein sequence ID" value="QCZ92460.1"/>
    <property type="molecule type" value="Genomic_DNA"/>
</dbReference>
<dbReference type="OrthoDB" id="9786835at2"/>
<evidence type="ECO:0000313" key="19">
    <source>
        <dbReference type="EMBL" id="QCZ92460.1"/>
    </source>
</evidence>
<evidence type="ECO:0000256" key="4">
    <source>
        <dbReference type="ARBA" id="ARBA00022553"/>
    </source>
</evidence>
<sequence>MSAKKDSFGKTVGVVVAVCLVCSIVVSGAAVGLRQIQQANKELDKQTNILTAAGLYEAGMSSDVIRTTYEEKVERRYVDLDTGEFTNKPGGDGAEYDMYKAAKQTEMSKKVENSNVGFQRRANVASVWLVKDESDTVTRIIMPVHGSGLWDLMYGFLAVDADGETIRELIYYQQAETPGLGGEVQNPNWQEKWDGKKLYKDGDVAIDVTKSANPSDPYEIDALSGATLTSNGVENTIRYWAGKQGFGEFLKNQAWRS</sequence>
<keyword evidence="6 16" id="KW-0288">FMN</keyword>
<organism evidence="19 20">
    <name type="scientific">Salinimonas iocasae</name>
    <dbReference type="NCBI Taxonomy" id="2572577"/>
    <lineage>
        <taxon>Bacteria</taxon>
        <taxon>Pseudomonadati</taxon>
        <taxon>Pseudomonadota</taxon>
        <taxon>Gammaproteobacteria</taxon>
        <taxon>Alteromonadales</taxon>
        <taxon>Alteromonadaceae</taxon>
        <taxon>Alteromonas/Salinimonas group</taxon>
        <taxon>Salinimonas</taxon>
    </lineage>
</organism>
<feature type="domain" description="FMN-binding" evidence="18">
    <location>
        <begin position="148"/>
        <end position="244"/>
    </location>
</feature>
<dbReference type="Proteomes" id="UP000304912">
    <property type="component" value="Chromosome"/>
</dbReference>
<comment type="cofactor">
    <cofactor evidence="16 17">
        <name>FMN</name>
        <dbReference type="ChEBI" id="CHEBI:58210"/>
    </cofactor>
</comment>
<dbReference type="GO" id="GO:0006814">
    <property type="term" value="P:sodium ion transport"/>
    <property type="evidence" value="ECO:0007669"/>
    <property type="project" value="UniProtKB-UniRule"/>
</dbReference>
<evidence type="ECO:0000256" key="8">
    <source>
        <dbReference type="ARBA" id="ARBA00022967"/>
    </source>
</evidence>
<dbReference type="PIRSF" id="PIRSF009437">
    <property type="entry name" value="NQR-1_subunit_C"/>
    <property type="match status" value="1"/>
</dbReference>
<evidence type="ECO:0000256" key="16">
    <source>
        <dbReference type="HAMAP-Rule" id="MF_00427"/>
    </source>
</evidence>
<keyword evidence="15 16" id="KW-0739">Sodium transport</keyword>
<comment type="function">
    <text evidence="16">NQR complex catalyzes the reduction of ubiquinone-1 to ubiquinol by two successive reactions, coupled with the transport of Na(+) ions from the cytoplasm to the periplasm. NqrA to NqrE are probably involved in the second step, the conversion of ubisemiquinone to ubiquinol.</text>
</comment>
<proteinExistence type="inferred from homology"/>
<dbReference type="InterPro" id="IPR010204">
    <property type="entry name" value="NqrC"/>
</dbReference>